<proteinExistence type="inferred from homology"/>
<keyword evidence="9" id="KW-1185">Reference proteome</keyword>
<organism evidence="8 9">
    <name type="scientific">Oceanivirga miroungae</name>
    <dbReference type="NCBI Taxonomy" id="1130046"/>
    <lineage>
        <taxon>Bacteria</taxon>
        <taxon>Fusobacteriati</taxon>
        <taxon>Fusobacteriota</taxon>
        <taxon>Fusobacteriia</taxon>
        <taxon>Fusobacteriales</taxon>
        <taxon>Leptotrichiaceae</taxon>
        <taxon>Oceanivirga</taxon>
    </lineage>
</organism>
<reference evidence="8 9" key="1">
    <citation type="submission" date="2019-10" db="EMBL/GenBank/DDBJ databases">
        <authorList>
            <person name="Blom J."/>
        </authorList>
    </citation>
    <scope>NUCLEOTIDE SEQUENCE [LARGE SCALE GENOMIC DNA]</scope>
    <source>
        <strain evidence="8 9">ES3154-GLU</strain>
    </source>
</reference>
<name>A0A6I8MEJ3_9FUSO</name>
<comment type="cofactor">
    <cofactor evidence="1">
        <name>Zn(2+)</name>
        <dbReference type="ChEBI" id="CHEBI:29105"/>
    </cofactor>
</comment>
<dbReference type="PANTHER" id="PTHR43668">
    <property type="entry name" value="ALLANTOINASE"/>
    <property type="match status" value="1"/>
</dbReference>
<dbReference type="InterPro" id="IPR032466">
    <property type="entry name" value="Metal_Hydrolase"/>
</dbReference>
<dbReference type="Proteomes" id="UP000419017">
    <property type="component" value="Unassembled WGS sequence"/>
</dbReference>
<evidence type="ECO:0000256" key="5">
    <source>
        <dbReference type="ARBA" id="ARBA00022801"/>
    </source>
</evidence>
<dbReference type="InterPro" id="IPR006680">
    <property type="entry name" value="Amidohydro-rel"/>
</dbReference>
<evidence type="ECO:0000259" key="7">
    <source>
        <dbReference type="Pfam" id="PF01979"/>
    </source>
</evidence>
<dbReference type="NCBIfam" id="TIGR00857">
    <property type="entry name" value="pyrC_multi"/>
    <property type="match status" value="1"/>
</dbReference>
<evidence type="ECO:0000313" key="8">
    <source>
        <dbReference type="EMBL" id="VWL85514.1"/>
    </source>
</evidence>
<dbReference type="GO" id="GO:0006145">
    <property type="term" value="P:purine nucleobase catabolic process"/>
    <property type="evidence" value="ECO:0007669"/>
    <property type="project" value="TreeGrafter"/>
</dbReference>
<keyword evidence="5" id="KW-0378">Hydrolase</keyword>
<dbReference type="GO" id="GO:0046872">
    <property type="term" value="F:metal ion binding"/>
    <property type="evidence" value="ECO:0007669"/>
    <property type="project" value="UniProtKB-KW"/>
</dbReference>
<sequence>MKLMKNCTLVDKDTLKKLEVLISDEGYILKVDEKIENNSYEVIDCKNKYLMPALTDLHVHFRDPGYTYKEDLVSGSRAAISGGYTTVNMMANTNPIVDNKSIYDEILNRAKKITYLDMYQALSVTENFDDEKLSDFSIESCRIYSNDGVSIENDYTMYEAIKEAKKYNKYIFSHLGNVRLSKLDYRLAEDIMAIRDINLCENLAYGVHFSHISTKKTMENIIRAKDSNISISCGVTPHHISLYDNDYKVNPPIKRKEDVDYIIEAIKKDYVDIIETDHAPHSIEDKKNGAVGLINLETAFMVCYTSLVKNNGLDIRKLSKLMSYNPNKILGIEKKKGLIKKGYEADLILVDLDEKVVVDTKNMKSKSKNTPFENMSFYGKILFTMKKGEIVYDNR</sequence>
<evidence type="ECO:0000256" key="1">
    <source>
        <dbReference type="ARBA" id="ARBA00001947"/>
    </source>
</evidence>
<dbReference type="EMBL" id="CABWIB010000001">
    <property type="protein sequence ID" value="VWL85514.1"/>
    <property type="molecule type" value="Genomic_DNA"/>
</dbReference>
<keyword evidence="4" id="KW-0479">Metal-binding</keyword>
<dbReference type="AlphaFoldDB" id="A0A6I8MEJ3"/>
<dbReference type="InterPro" id="IPR050138">
    <property type="entry name" value="DHOase/Allantoinase_Hydrolase"/>
</dbReference>
<dbReference type="Pfam" id="PF01979">
    <property type="entry name" value="Amidohydro_1"/>
    <property type="match status" value="1"/>
</dbReference>
<dbReference type="PROSITE" id="PS00482">
    <property type="entry name" value="DIHYDROOROTASE_1"/>
    <property type="match status" value="1"/>
</dbReference>
<dbReference type="InterPro" id="IPR011059">
    <property type="entry name" value="Metal-dep_hydrolase_composite"/>
</dbReference>
<dbReference type="InterPro" id="IPR004722">
    <property type="entry name" value="DHOase"/>
</dbReference>
<evidence type="ECO:0000256" key="3">
    <source>
        <dbReference type="ARBA" id="ARBA00010286"/>
    </source>
</evidence>
<comment type="function">
    <text evidence="2">Catalyzes the reversible cyclization of carbamoyl aspartate to dihydroorotate.</text>
</comment>
<dbReference type="RefSeq" id="WP_197271491.1">
    <property type="nucleotide sequence ID" value="NZ_CABWIB010000001.1"/>
</dbReference>
<evidence type="ECO:0000256" key="4">
    <source>
        <dbReference type="ARBA" id="ARBA00022723"/>
    </source>
</evidence>
<dbReference type="GO" id="GO:0006221">
    <property type="term" value="P:pyrimidine nucleotide biosynthetic process"/>
    <property type="evidence" value="ECO:0007669"/>
    <property type="project" value="UniProtKB-KW"/>
</dbReference>
<gene>
    <name evidence="8" type="ORF">OMES3154_00799</name>
</gene>
<accession>A0A6I8MEJ3</accession>
<dbReference type="GO" id="GO:0004038">
    <property type="term" value="F:allantoinase activity"/>
    <property type="evidence" value="ECO:0007669"/>
    <property type="project" value="TreeGrafter"/>
</dbReference>
<dbReference type="CDD" id="cd01317">
    <property type="entry name" value="DHOase_IIa"/>
    <property type="match status" value="1"/>
</dbReference>
<dbReference type="SUPFAM" id="SSF51338">
    <property type="entry name" value="Composite domain of metallo-dependent hydrolases"/>
    <property type="match status" value="1"/>
</dbReference>
<dbReference type="Gene3D" id="3.20.20.140">
    <property type="entry name" value="Metal-dependent hydrolases"/>
    <property type="match status" value="1"/>
</dbReference>
<evidence type="ECO:0000256" key="6">
    <source>
        <dbReference type="ARBA" id="ARBA00022975"/>
    </source>
</evidence>
<evidence type="ECO:0000256" key="2">
    <source>
        <dbReference type="ARBA" id="ARBA00002368"/>
    </source>
</evidence>
<comment type="similarity">
    <text evidence="3">Belongs to the metallo-dependent hydrolases superfamily. DHOase family. Class I DHOase subfamily.</text>
</comment>
<dbReference type="GO" id="GO:0004151">
    <property type="term" value="F:dihydroorotase activity"/>
    <property type="evidence" value="ECO:0007669"/>
    <property type="project" value="InterPro"/>
</dbReference>
<dbReference type="PANTHER" id="PTHR43668:SF2">
    <property type="entry name" value="ALLANTOINASE"/>
    <property type="match status" value="1"/>
</dbReference>
<dbReference type="GO" id="GO:0005737">
    <property type="term" value="C:cytoplasm"/>
    <property type="evidence" value="ECO:0007669"/>
    <property type="project" value="TreeGrafter"/>
</dbReference>
<dbReference type="InterPro" id="IPR002195">
    <property type="entry name" value="Dihydroorotase_CS"/>
</dbReference>
<keyword evidence="6" id="KW-0665">Pyrimidine biosynthesis</keyword>
<dbReference type="SUPFAM" id="SSF51556">
    <property type="entry name" value="Metallo-dependent hydrolases"/>
    <property type="match status" value="1"/>
</dbReference>
<protein>
    <submittedName>
        <fullName evidence="8">Allantoinase</fullName>
    </submittedName>
</protein>
<evidence type="ECO:0000313" key="9">
    <source>
        <dbReference type="Proteomes" id="UP000419017"/>
    </source>
</evidence>
<feature type="domain" description="Amidohydrolase-related" evidence="7">
    <location>
        <begin position="49"/>
        <end position="391"/>
    </location>
</feature>